<accession>A0A1Y5IJN3</accession>
<feature type="domain" description="EF-hand" evidence="5">
    <location>
        <begin position="420"/>
        <end position="455"/>
    </location>
</feature>
<keyword evidence="4" id="KW-0472">Membrane</keyword>
<dbReference type="GO" id="GO:0005509">
    <property type="term" value="F:calcium ion binding"/>
    <property type="evidence" value="ECO:0007669"/>
    <property type="project" value="InterPro"/>
</dbReference>
<dbReference type="Proteomes" id="UP000195557">
    <property type="component" value="Unassembled WGS sequence"/>
</dbReference>
<dbReference type="InterPro" id="IPR002048">
    <property type="entry name" value="EF_hand_dom"/>
</dbReference>
<sequence>MALLATRRCFASAIDRSIPSVRAFVVERARDDVDSVERDIAVVDVSLASRKTLPSPLNTLRSRDWALLEHAGAGASFASAPASFVTRDGVLVARTGPTTTAIGRDRAFVFDARSSVAKRTAEKIARWKEDDGGKGESLSIQDFPTFALECALTESSRYYEDKLFRLRRLAAHSIDEISEVLQLGSARAYAAPPFQKLPPIRRAVKELEEDVRQSLEALQAAATTPGLLPIPIEHGRTEISITAEEIEERDEAVTDVLSSHARRMAAVGGLIAELTSDLNSARELWELKLDGDRTRTVHMNLRATIIATSAAMASVPAALGGMNIPHGWEEAPVMLFWCISGGILCGSGAMWYMFLRRIEAAAKITDLHASELASLQFILNNMDSLENVFSGVTQNQHSVTKEALRDAMALDASRDIGTPSHDEILTTLFKVFDVDKSDRISKKEWQAMGRSKRTRESATDASTKSEITESDDLMAAKKPSVAASTYEREETTLVETPRTNENENDTGHLFADLSDALNAFQVRFEHNEDAYAFTRSISDAMARLTRVREVLDEFHAAAHQIVNAVEADVEAMAFGLCNETTALADVVETSEKKVVDAKSWISQLHQFTNVETAPM</sequence>
<evidence type="ECO:0000256" key="4">
    <source>
        <dbReference type="SAM" id="Phobius"/>
    </source>
</evidence>
<dbReference type="InterPro" id="IPR039204">
    <property type="entry name" value="MRS2-like"/>
</dbReference>
<dbReference type="InterPro" id="IPR018247">
    <property type="entry name" value="EF_Hand_1_Ca_BS"/>
</dbReference>
<keyword evidence="2" id="KW-0106">Calcium</keyword>
<dbReference type="eggNOG" id="ENOG502T0UA">
    <property type="taxonomic scope" value="Eukaryota"/>
</dbReference>
<evidence type="ECO:0000256" key="3">
    <source>
        <dbReference type="SAM" id="MobiDB-lite"/>
    </source>
</evidence>
<evidence type="ECO:0000313" key="6">
    <source>
        <dbReference type="EMBL" id="OUS48867.1"/>
    </source>
</evidence>
<dbReference type="GO" id="GO:0015095">
    <property type="term" value="F:magnesium ion transmembrane transporter activity"/>
    <property type="evidence" value="ECO:0007669"/>
    <property type="project" value="UniProtKB-ARBA"/>
</dbReference>
<feature type="region of interest" description="Disordered" evidence="3">
    <location>
        <begin position="446"/>
        <end position="466"/>
    </location>
</feature>
<name>A0A1Y5IJN3_OSTTA</name>
<dbReference type="PROSITE" id="PS50222">
    <property type="entry name" value="EF_HAND_2"/>
    <property type="match status" value="1"/>
</dbReference>
<feature type="transmembrane region" description="Helical" evidence="4">
    <location>
        <begin position="303"/>
        <end position="322"/>
    </location>
</feature>
<keyword evidence="4" id="KW-1133">Transmembrane helix</keyword>
<dbReference type="EMBL" id="KZ155772">
    <property type="protein sequence ID" value="OUS48867.1"/>
    <property type="molecule type" value="Genomic_DNA"/>
</dbReference>
<keyword evidence="4" id="KW-0812">Transmembrane</keyword>
<evidence type="ECO:0000256" key="2">
    <source>
        <dbReference type="ARBA" id="ARBA00022837"/>
    </source>
</evidence>
<proteinExistence type="inferred from homology"/>
<comment type="similarity">
    <text evidence="1">Belongs to the CorA metal ion transporter (MIT) (TC 1.A.35.5) family.</text>
</comment>
<evidence type="ECO:0000256" key="1">
    <source>
        <dbReference type="ARBA" id="ARBA00007535"/>
    </source>
</evidence>
<reference evidence="6" key="1">
    <citation type="submission" date="2017-04" db="EMBL/GenBank/DDBJ databases">
        <title>Population genomics of picophytoplankton unveils novel chromosome hypervariability.</title>
        <authorList>
            <consortium name="DOE Joint Genome Institute"/>
            <person name="Blanc-Mathieu R."/>
            <person name="Krasovec M."/>
            <person name="Hebrard M."/>
            <person name="Yau S."/>
            <person name="Desgranges E."/>
            <person name="Martin J."/>
            <person name="Schackwitz W."/>
            <person name="Kuo A."/>
            <person name="Salin G."/>
            <person name="Donnadieu C."/>
            <person name="Desdevises Y."/>
            <person name="Sanchez-Ferandin S."/>
            <person name="Moreau H."/>
            <person name="Rivals E."/>
            <person name="Grigoriev I.V."/>
            <person name="Grimsley N."/>
            <person name="Eyre-Walker A."/>
            <person name="Piganeau G."/>
        </authorList>
    </citation>
    <scope>NUCLEOTIDE SEQUENCE [LARGE SCALE GENOMIC DNA]</scope>
    <source>
        <strain evidence="6">RCC 1115</strain>
    </source>
</reference>
<protein>
    <recommendedName>
        <fullName evidence="5">EF-hand domain-containing protein</fullName>
    </recommendedName>
</protein>
<dbReference type="PANTHER" id="PTHR13890">
    <property type="entry name" value="RNA SPLICING PROTEIN MRS2, MITOCHONDRIAL"/>
    <property type="match status" value="1"/>
</dbReference>
<evidence type="ECO:0000259" key="5">
    <source>
        <dbReference type="PROSITE" id="PS50222"/>
    </source>
</evidence>
<gene>
    <name evidence="6" type="ORF">BE221DRAFT_67363</name>
</gene>
<feature type="region of interest" description="Disordered" evidence="3">
    <location>
        <begin position="478"/>
        <end position="504"/>
    </location>
</feature>
<dbReference type="PROSITE" id="PS00018">
    <property type="entry name" value="EF_HAND_1"/>
    <property type="match status" value="1"/>
</dbReference>
<dbReference type="AlphaFoldDB" id="A0A1Y5IJN3"/>
<dbReference type="SUPFAM" id="SSF47473">
    <property type="entry name" value="EF-hand"/>
    <property type="match status" value="1"/>
</dbReference>
<dbReference type="Gene3D" id="1.10.238.10">
    <property type="entry name" value="EF-hand"/>
    <property type="match status" value="1"/>
</dbReference>
<dbReference type="PANTHER" id="PTHR13890:SF42">
    <property type="entry name" value="MAGNESIUM TRANSPORTER"/>
    <property type="match status" value="1"/>
</dbReference>
<organism evidence="6">
    <name type="scientific">Ostreococcus tauri</name>
    <name type="common">Marine green alga</name>
    <dbReference type="NCBI Taxonomy" id="70448"/>
    <lineage>
        <taxon>Eukaryota</taxon>
        <taxon>Viridiplantae</taxon>
        <taxon>Chlorophyta</taxon>
        <taxon>Mamiellophyceae</taxon>
        <taxon>Mamiellales</taxon>
        <taxon>Bathycoccaceae</taxon>
        <taxon>Ostreococcus</taxon>
    </lineage>
</organism>
<dbReference type="InterPro" id="IPR011992">
    <property type="entry name" value="EF-hand-dom_pair"/>
</dbReference>
<feature type="transmembrane region" description="Helical" evidence="4">
    <location>
        <begin position="334"/>
        <end position="355"/>
    </location>
</feature>